<evidence type="ECO:0000313" key="3">
    <source>
        <dbReference type="EMBL" id="EQD55027.1"/>
    </source>
</evidence>
<proteinExistence type="predicted"/>
<name>T0ZTB3_9ZZZZ</name>
<gene>
    <name evidence="3" type="ORF">B1A_11951</name>
    <name evidence="2" type="ORF">B1B_12157</name>
</gene>
<reference evidence="2" key="1">
    <citation type="submission" date="2013-08" db="EMBL/GenBank/DDBJ databases">
        <authorList>
            <person name="Mendez C."/>
            <person name="Richter M."/>
            <person name="Ferrer M."/>
            <person name="Sanchez J."/>
        </authorList>
    </citation>
    <scope>NUCLEOTIDE SEQUENCE</scope>
</reference>
<evidence type="ECO:0000256" key="1">
    <source>
        <dbReference type="ARBA" id="ARBA00022649"/>
    </source>
</evidence>
<evidence type="ECO:0000313" key="2">
    <source>
        <dbReference type="EMBL" id="EQD47807.1"/>
    </source>
</evidence>
<comment type="caution">
    <text evidence="2">The sequence shown here is derived from an EMBL/GenBank/DDBJ whole genome shotgun (WGS) entry which is preliminary data.</text>
</comment>
<reference evidence="2" key="2">
    <citation type="journal article" date="2014" name="ISME J.">
        <title>Microbial stratification in low pH oxic and suboxic macroscopic growths along an acid mine drainage.</title>
        <authorList>
            <person name="Mendez-Garcia C."/>
            <person name="Mesa V."/>
            <person name="Sprenger R.R."/>
            <person name="Richter M."/>
            <person name="Diez M.S."/>
            <person name="Solano J."/>
            <person name="Bargiela R."/>
            <person name="Golyshina O.V."/>
            <person name="Manteca A."/>
            <person name="Ramos J.L."/>
            <person name="Gallego J.R."/>
            <person name="Llorente I."/>
            <person name="Martins Dos Santos V.A."/>
            <person name="Jensen O.N."/>
            <person name="Pelaez A.I."/>
            <person name="Sanchez J."/>
            <person name="Ferrer M."/>
        </authorList>
    </citation>
    <scope>NUCLEOTIDE SEQUENCE</scope>
</reference>
<dbReference type="EMBL" id="AUZX01008615">
    <property type="protein sequence ID" value="EQD55027.1"/>
    <property type="molecule type" value="Genomic_DNA"/>
</dbReference>
<dbReference type="PANTHER" id="PTHR35601:SF1">
    <property type="entry name" value="TOXIN RELE"/>
    <property type="match status" value="1"/>
</dbReference>
<sequence length="84" mass="10109">MTYQVIFSDLALKQLRKLDEEIRQRMISTLERIRIRPDAHIKKLVGDEGYRLRMGNYRVILDLDKEKLIILVLRIGHRRNVYDS</sequence>
<accession>T0ZTB3</accession>
<dbReference type="InterPro" id="IPR007712">
    <property type="entry name" value="RelE/ParE_toxin"/>
</dbReference>
<dbReference type="Pfam" id="PF05016">
    <property type="entry name" value="ParE_toxin"/>
    <property type="match status" value="1"/>
</dbReference>
<dbReference type="EMBL" id="AUZY01007950">
    <property type="protein sequence ID" value="EQD47807.1"/>
    <property type="molecule type" value="Genomic_DNA"/>
</dbReference>
<keyword evidence="1" id="KW-1277">Toxin-antitoxin system</keyword>
<protein>
    <submittedName>
        <fullName evidence="2">Addiction module antitoxin</fullName>
    </submittedName>
</protein>
<dbReference type="SUPFAM" id="SSF143011">
    <property type="entry name" value="RelE-like"/>
    <property type="match status" value="1"/>
</dbReference>
<dbReference type="InterPro" id="IPR035093">
    <property type="entry name" value="RelE/ParE_toxin_dom_sf"/>
</dbReference>
<dbReference type="AlphaFoldDB" id="T0ZTB3"/>
<organism evidence="2">
    <name type="scientific">mine drainage metagenome</name>
    <dbReference type="NCBI Taxonomy" id="410659"/>
    <lineage>
        <taxon>unclassified sequences</taxon>
        <taxon>metagenomes</taxon>
        <taxon>ecological metagenomes</taxon>
    </lineage>
</organism>
<dbReference type="Gene3D" id="3.30.2310.20">
    <property type="entry name" value="RelE-like"/>
    <property type="match status" value="1"/>
</dbReference>
<dbReference type="PANTHER" id="PTHR35601">
    <property type="entry name" value="TOXIN RELE"/>
    <property type="match status" value="1"/>
</dbReference>